<dbReference type="Pfam" id="PF00117">
    <property type="entry name" value="GATase"/>
    <property type="match status" value="1"/>
</dbReference>
<dbReference type="RefSeq" id="WP_074985244.1">
    <property type="nucleotide sequence ID" value="NZ_CADFGN010000001.1"/>
</dbReference>
<evidence type="ECO:0000256" key="7">
    <source>
        <dbReference type="ARBA" id="ARBA00022962"/>
    </source>
</evidence>
<dbReference type="GO" id="GO:0006241">
    <property type="term" value="P:CTP biosynthetic process"/>
    <property type="evidence" value="ECO:0007669"/>
    <property type="project" value="TreeGrafter"/>
</dbReference>
<gene>
    <name evidence="11" type="ORF">SAMN05216550_11350</name>
</gene>
<dbReference type="EC" id="6.3.4.2" evidence="3"/>
<dbReference type="InterPro" id="IPR017926">
    <property type="entry name" value="GATASE"/>
</dbReference>
<evidence type="ECO:0000256" key="1">
    <source>
        <dbReference type="ARBA" id="ARBA00005171"/>
    </source>
</evidence>
<dbReference type="Gene3D" id="3.40.50.880">
    <property type="match status" value="1"/>
</dbReference>
<evidence type="ECO:0000256" key="6">
    <source>
        <dbReference type="ARBA" id="ARBA00022840"/>
    </source>
</evidence>
<organism evidence="11 12">
    <name type="scientific">Paraburkholderia tropica</name>
    <dbReference type="NCBI Taxonomy" id="92647"/>
    <lineage>
        <taxon>Bacteria</taxon>
        <taxon>Pseudomonadati</taxon>
        <taxon>Pseudomonadota</taxon>
        <taxon>Betaproteobacteria</taxon>
        <taxon>Burkholderiales</taxon>
        <taxon>Burkholderiaceae</taxon>
        <taxon>Paraburkholderia</taxon>
    </lineage>
</organism>
<evidence type="ECO:0000256" key="9">
    <source>
        <dbReference type="ARBA" id="ARBA00047781"/>
    </source>
</evidence>
<evidence type="ECO:0000256" key="3">
    <source>
        <dbReference type="ARBA" id="ARBA00012291"/>
    </source>
</evidence>
<keyword evidence="4" id="KW-0436">Ligase</keyword>
<keyword evidence="7" id="KW-0315">Glutamine amidotransferase</keyword>
<accession>A0AAQ1GIW6</accession>
<dbReference type="GO" id="GO:0003883">
    <property type="term" value="F:CTP synthase activity"/>
    <property type="evidence" value="ECO:0007669"/>
    <property type="project" value="UniProtKB-EC"/>
</dbReference>
<sequence length="412" mass="43989">MLHLIEDAASEPVQYGALAARLAMRLAAGEAIFAHLPARFDTTRFPDAMQHVCTEGALVASGLLWRDRACPGGVQGELDIDEIVMRARHAEVVVPVHPANGEPAALREAFASRAEREGVTSTRYVVERASSVARVIDEHRVLCDAATQDRFGRWRDADVDAVADVDLETSSRASLVVALIGSESEQRAQYPATLAALGDAADALALDLDVRFVAAQSLDASTVAAQLRGAQAILLPGGADMSRVAGQIAAARHAWSARVPVVGLCLGMQSMATALARVALERDDVGMLEAQPHARVPSFVPIREEHDGSLAHRAGVQAVSISHDSQLAHWLDGTRAPIRCNHRYRLEKSLEAPLARVGVTIAARDASGEIADAIEARDHPFFAGMQGHPELSSREGAPHPLLIAWLQAARGH</sequence>
<dbReference type="AlphaFoldDB" id="A0AAQ1GIW6"/>
<reference evidence="11 12" key="1">
    <citation type="submission" date="2016-10" db="EMBL/GenBank/DDBJ databases">
        <authorList>
            <person name="Varghese N."/>
            <person name="Submissions S."/>
        </authorList>
    </citation>
    <scope>NUCLEOTIDE SEQUENCE [LARGE SCALE GENOMIC DNA]</scope>
    <source>
        <strain evidence="11 12">LMG 22274</strain>
    </source>
</reference>
<dbReference type="PROSITE" id="PS51273">
    <property type="entry name" value="GATASE_TYPE_1"/>
    <property type="match status" value="1"/>
</dbReference>
<dbReference type="GO" id="GO:0005524">
    <property type="term" value="F:ATP binding"/>
    <property type="evidence" value="ECO:0007669"/>
    <property type="project" value="UniProtKB-KW"/>
</dbReference>
<evidence type="ECO:0000256" key="2">
    <source>
        <dbReference type="ARBA" id="ARBA00007533"/>
    </source>
</evidence>
<dbReference type="EMBL" id="FNZM01000013">
    <property type="protein sequence ID" value="SEK01458.1"/>
    <property type="molecule type" value="Genomic_DNA"/>
</dbReference>
<dbReference type="GO" id="GO:0042802">
    <property type="term" value="F:identical protein binding"/>
    <property type="evidence" value="ECO:0007669"/>
    <property type="project" value="TreeGrafter"/>
</dbReference>
<keyword evidence="5" id="KW-0547">Nucleotide-binding</keyword>
<feature type="domain" description="Glutamine amidotransferase" evidence="10">
    <location>
        <begin position="206"/>
        <end position="401"/>
    </location>
</feature>
<evidence type="ECO:0000256" key="5">
    <source>
        <dbReference type="ARBA" id="ARBA00022741"/>
    </source>
</evidence>
<keyword evidence="8" id="KW-0665">Pyrimidine biosynthesis</keyword>
<evidence type="ECO:0000256" key="8">
    <source>
        <dbReference type="ARBA" id="ARBA00022975"/>
    </source>
</evidence>
<protein>
    <recommendedName>
        <fullName evidence="3">CTP synthase (glutamine hydrolyzing)</fullName>
        <ecNumber evidence="3">6.3.4.2</ecNumber>
    </recommendedName>
</protein>
<comment type="similarity">
    <text evidence="2">Belongs to the CTP synthase family.</text>
</comment>
<comment type="catalytic activity">
    <reaction evidence="9">
        <text>UTP + L-glutamine + ATP + H2O = CTP + L-glutamate + ADP + phosphate + 2 H(+)</text>
        <dbReference type="Rhea" id="RHEA:26426"/>
        <dbReference type="ChEBI" id="CHEBI:15377"/>
        <dbReference type="ChEBI" id="CHEBI:15378"/>
        <dbReference type="ChEBI" id="CHEBI:29985"/>
        <dbReference type="ChEBI" id="CHEBI:30616"/>
        <dbReference type="ChEBI" id="CHEBI:37563"/>
        <dbReference type="ChEBI" id="CHEBI:43474"/>
        <dbReference type="ChEBI" id="CHEBI:46398"/>
        <dbReference type="ChEBI" id="CHEBI:58359"/>
        <dbReference type="ChEBI" id="CHEBI:456216"/>
        <dbReference type="EC" id="6.3.4.2"/>
    </reaction>
</comment>
<evidence type="ECO:0000256" key="4">
    <source>
        <dbReference type="ARBA" id="ARBA00022598"/>
    </source>
</evidence>
<keyword evidence="6" id="KW-0067">ATP-binding</keyword>
<evidence type="ECO:0000259" key="10">
    <source>
        <dbReference type="Pfam" id="PF00117"/>
    </source>
</evidence>
<dbReference type="Proteomes" id="UP000183529">
    <property type="component" value="Unassembled WGS sequence"/>
</dbReference>
<dbReference type="InterPro" id="IPR004468">
    <property type="entry name" value="CTP_synthase"/>
</dbReference>
<dbReference type="InterPro" id="IPR029062">
    <property type="entry name" value="Class_I_gatase-like"/>
</dbReference>
<comment type="pathway">
    <text evidence="1">Pyrimidine metabolism; CTP biosynthesis via de novo pathway; CTP from UDP: step 2/2.</text>
</comment>
<evidence type="ECO:0000313" key="12">
    <source>
        <dbReference type="Proteomes" id="UP000183529"/>
    </source>
</evidence>
<dbReference type="GO" id="GO:0019856">
    <property type="term" value="P:pyrimidine nucleobase biosynthetic process"/>
    <property type="evidence" value="ECO:0007669"/>
    <property type="project" value="TreeGrafter"/>
</dbReference>
<evidence type="ECO:0000313" key="11">
    <source>
        <dbReference type="EMBL" id="SEK01458.1"/>
    </source>
</evidence>
<dbReference type="PANTHER" id="PTHR11550:SF0">
    <property type="entry name" value="CTP SYNTHASE-RELATED"/>
    <property type="match status" value="1"/>
</dbReference>
<dbReference type="PANTHER" id="PTHR11550">
    <property type="entry name" value="CTP SYNTHASE"/>
    <property type="match status" value="1"/>
</dbReference>
<name>A0AAQ1GIW6_9BURK</name>
<proteinExistence type="inferred from homology"/>
<comment type="caution">
    <text evidence="11">The sequence shown here is derived from an EMBL/GenBank/DDBJ whole genome shotgun (WGS) entry which is preliminary data.</text>
</comment>
<dbReference type="SUPFAM" id="SSF52317">
    <property type="entry name" value="Class I glutamine amidotransferase-like"/>
    <property type="match status" value="1"/>
</dbReference>